<evidence type="ECO:0000313" key="3">
    <source>
        <dbReference type="Proteomes" id="UP000291101"/>
    </source>
</evidence>
<feature type="transmembrane region" description="Helical" evidence="1">
    <location>
        <begin position="91"/>
        <end position="108"/>
    </location>
</feature>
<keyword evidence="3" id="KW-1185">Reference proteome</keyword>
<evidence type="ECO:0000313" key="2">
    <source>
        <dbReference type="EMBL" id="RYC13812.1"/>
    </source>
</evidence>
<comment type="caution">
    <text evidence="2">The sequence shown here is derived from an EMBL/GenBank/DDBJ whole genome shotgun (WGS) entry which is preliminary data.</text>
</comment>
<proteinExistence type="predicted"/>
<keyword evidence="1" id="KW-1133">Transmembrane helix</keyword>
<feature type="transmembrane region" description="Helical" evidence="1">
    <location>
        <begin position="59"/>
        <end position="79"/>
    </location>
</feature>
<keyword evidence="1" id="KW-0472">Membrane</keyword>
<dbReference type="Proteomes" id="UP000291101">
    <property type="component" value="Unassembled WGS sequence"/>
</dbReference>
<feature type="transmembrane region" description="Helical" evidence="1">
    <location>
        <begin position="163"/>
        <end position="182"/>
    </location>
</feature>
<organism evidence="2 3">
    <name type="scientific">Nocardioides zhouii</name>
    <dbReference type="NCBI Taxonomy" id="1168729"/>
    <lineage>
        <taxon>Bacteria</taxon>
        <taxon>Bacillati</taxon>
        <taxon>Actinomycetota</taxon>
        <taxon>Actinomycetes</taxon>
        <taxon>Propionibacteriales</taxon>
        <taxon>Nocardioidaceae</taxon>
        <taxon>Nocardioides</taxon>
    </lineage>
</organism>
<feature type="transmembrane region" description="Helical" evidence="1">
    <location>
        <begin position="120"/>
        <end position="142"/>
    </location>
</feature>
<reference evidence="2 3" key="1">
    <citation type="submission" date="2019-01" db="EMBL/GenBank/DDBJ databases">
        <title>Novel species of Nocardioides.</title>
        <authorList>
            <person name="Liu Q."/>
            <person name="X Y.-H."/>
        </authorList>
    </citation>
    <scope>NUCLEOTIDE SEQUENCE [LARGE SCALE GENOMIC DNA]</scope>
    <source>
        <strain evidence="2 3">HLT2-9</strain>
    </source>
</reference>
<evidence type="ECO:0000256" key="1">
    <source>
        <dbReference type="SAM" id="Phobius"/>
    </source>
</evidence>
<dbReference type="RefSeq" id="WP_129425010.1">
    <property type="nucleotide sequence ID" value="NZ_SDWV01000003.1"/>
</dbReference>
<gene>
    <name evidence="2" type="ORF">EUA94_04260</name>
</gene>
<protein>
    <submittedName>
        <fullName evidence="2">Uncharacterized protein</fullName>
    </submittedName>
</protein>
<dbReference type="EMBL" id="SDWV01000003">
    <property type="protein sequence ID" value="RYC13812.1"/>
    <property type="molecule type" value="Genomic_DNA"/>
</dbReference>
<dbReference type="AlphaFoldDB" id="A0A4Q2T5B1"/>
<keyword evidence="1" id="KW-0812">Transmembrane</keyword>
<accession>A0A4Q2T5B1</accession>
<sequence length="188" mass="19708">MRVRYVLTALAVALATGVVCVGGLSRIAMSLLASRNPQAAGRTSDDGFEMGVVTFDGSMNLAVLGLFVGVAGWLVYLVARPLLFGPGWFRWFCLSIPPGVVVASLIVHPEGVDFTLLGPVWLTVGLFVLVPATYGPLMHLAMVRLGGTPPGEDLAVRAPAVAWTLRAFFAALSVLAFVGLVGDVQTLA</sequence>
<name>A0A4Q2T5B1_9ACTN</name>
<dbReference type="OrthoDB" id="3785540at2"/>